<dbReference type="Proteomes" id="UP000285844">
    <property type="component" value="Unassembled WGS sequence"/>
</dbReference>
<gene>
    <name evidence="6" type="ORF">DW007_10270</name>
    <name evidence="5" type="ORF">DW858_06950</name>
</gene>
<dbReference type="SMART" id="SM00382">
    <property type="entry name" value="AAA"/>
    <property type="match status" value="1"/>
</dbReference>
<proteinExistence type="predicted"/>
<dbReference type="GO" id="GO:0005524">
    <property type="term" value="F:ATP binding"/>
    <property type="evidence" value="ECO:0007669"/>
    <property type="project" value="UniProtKB-KW"/>
</dbReference>
<dbReference type="InterPro" id="IPR003439">
    <property type="entry name" value="ABC_transporter-like_ATP-bd"/>
</dbReference>
<feature type="domain" description="ABC transporter" evidence="4">
    <location>
        <begin position="10"/>
        <end position="240"/>
    </location>
</feature>
<dbReference type="PANTHER" id="PTHR42939:SF3">
    <property type="entry name" value="ABC TRANSPORTER ATP-BINDING COMPONENT"/>
    <property type="match status" value="1"/>
</dbReference>
<reference evidence="7 8" key="1">
    <citation type="submission" date="2018-08" db="EMBL/GenBank/DDBJ databases">
        <title>A genome reference for cultivated species of the human gut microbiota.</title>
        <authorList>
            <person name="Zou Y."/>
            <person name="Xue W."/>
            <person name="Luo G."/>
        </authorList>
    </citation>
    <scope>NUCLEOTIDE SEQUENCE [LARGE SCALE GENOMIC DNA]</scope>
    <source>
        <strain evidence="6 7">AF36-7BH</strain>
        <strain evidence="5 8">AM37-3BH</strain>
    </source>
</reference>
<evidence type="ECO:0000313" key="5">
    <source>
        <dbReference type="EMBL" id="RHC13411.1"/>
    </source>
</evidence>
<keyword evidence="2" id="KW-0547">Nucleotide-binding</keyword>
<accession>A0A413YWF7</accession>
<sequence length="297" mass="34022">MCKTVFWGGRRMISLSGVNKRLGSFRLKDISIEIPDGYICALVGQNASGKTTLIKMILGLCRPDDGTVVIDGLNYQEAESEKRIRDITGIVPVNELMNSELSLLENGRCYGRFYSRYDERIYMEYLERFGLDRKIKFGKLSKGQKIKAQFAFALSTDPKYLILDEPTANFDPDFKQDLLNVIMQFMESGKKSVIIASHILDELDRIADYLIYLDKGELVYSGDIESFRDKYRIISGETYKVKLLKQEDIIHVEDRKYGTKALVVNHGYSKYDGALTVTVPTLEEFMYHYSKRGESVI</sequence>
<dbReference type="PROSITE" id="PS50893">
    <property type="entry name" value="ABC_TRANSPORTER_2"/>
    <property type="match status" value="1"/>
</dbReference>
<dbReference type="EMBL" id="QROY01000008">
    <property type="protein sequence ID" value="RHL67099.1"/>
    <property type="molecule type" value="Genomic_DNA"/>
</dbReference>
<dbReference type="AlphaFoldDB" id="A0A413YWF7"/>
<dbReference type="SUPFAM" id="SSF52540">
    <property type="entry name" value="P-loop containing nucleoside triphosphate hydrolases"/>
    <property type="match status" value="1"/>
</dbReference>
<evidence type="ECO:0000256" key="2">
    <source>
        <dbReference type="ARBA" id="ARBA00022741"/>
    </source>
</evidence>
<keyword evidence="3 5" id="KW-0067">ATP-binding</keyword>
<dbReference type="Proteomes" id="UP000285201">
    <property type="component" value="Unassembled WGS sequence"/>
</dbReference>
<evidence type="ECO:0000313" key="6">
    <source>
        <dbReference type="EMBL" id="RHL67099.1"/>
    </source>
</evidence>
<evidence type="ECO:0000256" key="3">
    <source>
        <dbReference type="ARBA" id="ARBA00022840"/>
    </source>
</evidence>
<name>A0A413YWF7_9FIRM</name>
<evidence type="ECO:0000256" key="1">
    <source>
        <dbReference type="ARBA" id="ARBA00022448"/>
    </source>
</evidence>
<dbReference type="InterPro" id="IPR027417">
    <property type="entry name" value="P-loop_NTPase"/>
</dbReference>
<protein>
    <submittedName>
        <fullName evidence="5">ABC transporter ATP-binding protein</fullName>
    </submittedName>
</protein>
<dbReference type="CDD" id="cd03230">
    <property type="entry name" value="ABC_DR_subfamily_A"/>
    <property type="match status" value="1"/>
</dbReference>
<evidence type="ECO:0000313" key="8">
    <source>
        <dbReference type="Proteomes" id="UP000285844"/>
    </source>
</evidence>
<dbReference type="GO" id="GO:0016887">
    <property type="term" value="F:ATP hydrolysis activity"/>
    <property type="evidence" value="ECO:0007669"/>
    <property type="project" value="InterPro"/>
</dbReference>
<evidence type="ECO:0000313" key="7">
    <source>
        <dbReference type="Proteomes" id="UP000285201"/>
    </source>
</evidence>
<organism evidence="5 8">
    <name type="scientific">Lachnospira eligens</name>
    <dbReference type="NCBI Taxonomy" id="39485"/>
    <lineage>
        <taxon>Bacteria</taxon>
        <taxon>Bacillati</taxon>
        <taxon>Bacillota</taxon>
        <taxon>Clostridia</taxon>
        <taxon>Lachnospirales</taxon>
        <taxon>Lachnospiraceae</taxon>
        <taxon>Lachnospira</taxon>
    </lineage>
</organism>
<dbReference type="InterPro" id="IPR003593">
    <property type="entry name" value="AAA+_ATPase"/>
</dbReference>
<dbReference type="PANTHER" id="PTHR42939">
    <property type="entry name" value="ABC TRANSPORTER ATP-BINDING PROTEIN ALBC-RELATED"/>
    <property type="match status" value="1"/>
</dbReference>
<dbReference type="Pfam" id="PF00005">
    <property type="entry name" value="ABC_tran"/>
    <property type="match status" value="1"/>
</dbReference>
<keyword evidence="1" id="KW-0813">Transport</keyword>
<dbReference type="EMBL" id="QSHM01000006">
    <property type="protein sequence ID" value="RHC13411.1"/>
    <property type="molecule type" value="Genomic_DNA"/>
</dbReference>
<comment type="caution">
    <text evidence="5">The sequence shown here is derived from an EMBL/GenBank/DDBJ whole genome shotgun (WGS) entry which is preliminary data.</text>
</comment>
<evidence type="ECO:0000259" key="4">
    <source>
        <dbReference type="PROSITE" id="PS50893"/>
    </source>
</evidence>
<dbReference type="InterPro" id="IPR051782">
    <property type="entry name" value="ABC_Transporter_VariousFunc"/>
</dbReference>
<dbReference type="Gene3D" id="3.40.50.300">
    <property type="entry name" value="P-loop containing nucleotide triphosphate hydrolases"/>
    <property type="match status" value="1"/>
</dbReference>